<sequence length="175" mass="19725">MSSEQSSDKKKTNQFTILKDDSTDGHGGYGIGAISLENMSPVIIDPNEDRAFVDMGAMHARSEVERRVKFLPNKDEVPNGKLYWIVWVTVEKGENGPYFSGVCGSEIRVDRSIKRAYKSMPEHVTHMDKSLKGKIMIEHMDDHSKKLLKDFLADFEGGDYWNNSGNVLKEALPES</sequence>
<reference evidence="3" key="1">
    <citation type="journal article" date="2019" name="Int. J. Syst. Evol. Microbiol.">
        <title>The Global Catalogue of Microorganisms (GCM) 10K type strain sequencing project: providing services to taxonomists for standard genome sequencing and annotation.</title>
        <authorList>
            <consortium name="The Broad Institute Genomics Platform"/>
            <consortium name="The Broad Institute Genome Sequencing Center for Infectious Disease"/>
            <person name="Wu L."/>
            <person name="Ma J."/>
        </authorList>
    </citation>
    <scope>NUCLEOTIDE SEQUENCE [LARGE SCALE GENOMIC DNA]</scope>
    <source>
        <strain evidence="3">JCM 15395</strain>
    </source>
</reference>
<dbReference type="InterPro" id="IPR014852">
    <property type="entry name" value="YwhD"/>
</dbReference>
<comment type="caution">
    <text evidence="2">The sequence shown here is derived from an EMBL/GenBank/DDBJ whole genome shotgun (WGS) entry which is preliminary data.</text>
</comment>
<proteinExistence type="predicted"/>
<feature type="compositionally biased region" description="Basic and acidic residues" evidence="1">
    <location>
        <begin position="1"/>
        <end position="11"/>
    </location>
</feature>
<dbReference type="RefSeq" id="WP_343813276.1">
    <property type="nucleotide sequence ID" value="NZ_BAAADS010000016.1"/>
</dbReference>
<accession>A0ABP3R9K6</accession>
<feature type="region of interest" description="Disordered" evidence="1">
    <location>
        <begin position="1"/>
        <end position="21"/>
    </location>
</feature>
<organism evidence="2 3">
    <name type="scientific">Virgibacillus siamensis</name>
    <dbReference type="NCBI Taxonomy" id="480071"/>
    <lineage>
        <taxon>Bacteria</taxon>
        <taxon>Bacillati</taxon>
        <taxon>Bacillota</taxon>
        <taxon>Bacilli</taxon>
        <taxon>Bacillales</taxon>
        <taxon>Bacillaceae</taxon>
        <taxon>Virgibacillus</taxon>
    </lineage>
</organism>
<dbReference type="EMBL" id="BAAADS010000016">
    <property type="protein sequence ID" value="GAA0605595.1"/>
    <property type="molecule type" value="Genomic_DNA"/>
</dbReference>
<evidence type="ECO:0000256" key="1">
    <source>
        <dbReference type="SAM" id="MobiDB-lite"/>
    </source>
</evidence>
<evidence type="ECO:0000313" key="3">
    <source>
        <dbReference type="Proteomes" id="UP001500866"/>
    </source>
</evidence>
<gene>
    <name evidence="2" type="ORF">GCM10009001_23580</name>
</gene>
<protein>
    <submittedName>
        <fullName evidence="2">YwhD family protein</fullName>
    </submittedName>
</protein>
<evidence type="ECO:0000313" key="2">
    <source>
        <dbReference type="EMBL" id="GAA0605595.1"/>
    </source>
</evidence>
<dbReference type="Pfam" id="PF08741">
    <property type="entry name" value="YwhD"/>
    <property type="match status" value="1"/>
</dbReference>
<dbReference type="Proteomes" id="UP001500866">
    <property type="component" value="Unassembled WGS sequence"/>
</dbReference>
<name>A0ABP3R9K6_9BACI</name>
<keyword evidence="3" id="KW-1185">Reference proteome</keyword>